<evidence type="ECO:0000313" key="2">
    <source>
        <dbReference type="EMBL" id="MDN3567262.1"/>
    </source>
</evidence>
<dbReference type="PANTHER" id="PTHR43459">
    <property type="entry name" value="ENOYL-COA HYDRATASE"/>
    <property type="match status" value="1"/>
</dbReference>
<evidence type="ECO:0000313" key="3">
    <source>
        <dbReference type="Proteomes" id="UP001529369"/>
    </source>
</evidence>
<dbReference type="SUPFAM" id="SSF52096">
    <property type="entry name" value="ClpP/crotonase"/>
    <property type="match status" value="1"/>
</dbReference>
<accession>A0ABT8ABR7</accession>
<reference evidence="3" key="1">
    <citation type="journal article" date="2019" name="Int. J. Syst. Evol. Microbiol.">
        <title>The Global Catalogue of Microorganisms (GCM) 10K type strain sequencing project: providing services to taxonomists for standard genome sequencing and annotation.</title>
        <authorList>
            <consortium name="The Broad Institute Genomics Platform"/>
            <consortium name="The Broad Institute Genome Sequencing Center for Infectious Disease"/>
            <person name="Wu L."/>
            <person name="Ma J."/>
        </authorList>
    </citation>
    <scope>NUCLEOTIDE SEQUENCE [LARGE SCALE GENOMIC DNA]</scope>
    <source>
        <strain evidence="3">CECT 7131</strain>
    </source>
</reference>
<gene>
    <name evidence="2" type="ORF">QWZ14_23025</name>
</gene>
<dbReference type="Gene3D" id="1.10.12.10">
    <property type="entry name" value="Lyase 2-enoyl-coa Hydratase, Chain A, domain 2"/>
    <property type="match status" value="1"/>
</dbReference>
<evidence type="ECO:0000256" key="1">
    <source>
        <dbReference type="ARBA" id="ARBA00005254"/>
    </source>
</evidence>
<keyword evidence="3" id="KW-1185">Reference proteome</keyword>
<dbReference type="PANTHER" id="PTHR43459:SF1">
    <property type="entry name" value="EG:BACN32G11.4 PROTEIN"/>
    <property type="match status" value="1"/>
</dbReference>
<dbReference type="EMBL" id="JAUFPN010000190">
    <property type="protein sequence ID" value="MDN3567262.1"/>
    <property type="molecule type" value="Genomic_DNA"/>
</dbReference>
<sequence length="267" mass="28834">MTEPTSELLFETTGGIATITLNRPDSGNAFTTEMLGQWERALRECILDDAIRAVVLTGAGRIFCSGGDVKRMAANTAGGQQPWDRAKYLTDHVHRIPLTLMELDKPYIVAVNGAATGAGMDMALMGDLRFAAESARFAETYIKVGFVAGDGGAWMLPRLVGRPKALEMLWLGDFVGAPEAERIGLVNKCVPDDQLMAHTYSVAERLANGPTVGIRLMKRLVQQGETSNFRDALSMAASCAAVVGATEDHREATAAFAEKRKPQFKGR</sequence>
<comment type="similarity">
    <text evidence="1">Belongs to the enoyl-CoA hydratase/isomerase family.</text>
</comment>
<dbReference type="Gene3D" id="3.90.226.10">
    <property type="entry name" value="2-enoyl-CoA Hydratase, Chain A, domain 1"/>
    <property type="match status" value="1"/>
</dbReference>
<name>A0ABT8ABR7_9PROT</name>
<dbReference type="Pfam" id="PF00378">
    <property type="entry name" value="ECH_1"/>
    <property type="match status" value="1"/>
</dbReference>
<protein>
    <submittedName>
        <fullName evidence="2">Enoyl-CoA hydratase-related protein</fullName>
    </submittedName>
</protein>
<dbReference type="InterPro" id="IPR001753">
    <property type="entry name" value="Enoyl-CoA_hydra/iso"/>
</dbReference>
<dbReference type="RefSeq" id="WP_290319283.1">
    <property type="nucleotide sequence ID" value="NZ_JAUFPN010000190.1"/>
</dbReference>
<dbReference type="InterPro" id="IPR029045">
    <property type="entry name" value="ClpP/crotonase-like_dom_sf"/>
</dbReference>
<proteinExistence type="inferred from homology"/>
<dbReference type="InterPro" id="IPR014748">
    <property type="entry name" value="Enoyl-CoA_hydra_C"/>
</dbReference>
<dbReference type="CDD" id="cd06558">
    <property type="entry name" value="crotonase-like"/>
    <property type="match status" value="1"/>
</dbReference>
<comment type="caution">
    <text evidence="2">The sequence shown here is derived from an EMBL/GenBank/DDBJ whole genome shotgun (WGS) entry which is preliminary data.</text>
</comment>
<dbReference type="Proteomes" id="UP001529369">
    <property type="component" value="Unassembled WGS sequence"/>
</dbReference>
<organism evidence="2 3">
    <name type="scientific">Paeniroseomonas aquatica</name>
    <dbReference type="NCBI Taxonomy" id="373043"/>
    <lineage>
        <taxon>Bacteria</taxon>
        <taxon>Pseudomonadati</taxon>
        <taxon>Pseudomonadota</taxon>
        <taxon>Alphaproteobacteria</taxon>
        <taxon>Acetobacterales</taxon>
        <taxon>Acetobacteraceae</taxon>
        <taxon>Paeniroseomonas</taxon>
    </lineage>
</organism>